<dbReference type="OrthoDB" id="5979581at2759"/>
<feature type="non-terminal residue" evidence="1">
    <location>
        <position position="81"/>
    </location>
</feature>
<dbReference type="STRING" id="331657.A0A4U0WD11"/>
<protein>
    <submittedName>
        <fullName evidence="1">Uncharacterized protein</fullName>
    </submittedName>
</protein>
<sequence length="81" mass="9362">MMWNLVEKKYLFQNIGSSEGVYSAQAHLAEMIALLGPPPRELLERGREGRRWKWVPAIEDREGKLCERASDFYGGPFFDSE</sequence>
<keyword evidence="2" id="KW-1185">Reference proteome</keyword>
<dbReference type="AlphaFoldDB" id="A0A4U0WD11"/>
<name>A0A4U0WD11_9PEZI</name>
<proteinExistence type="predicted"/>
<accession>A0A4U0WD11</accession>
<organism evidence="1 2">
    <name type="scientific">Cryomyces minteri</name>
    <dbReference type="NCBI Taxonomy" id="331657"/>
    <lineage>
        <taxon>Eukaryota</taxon>
        <taxon>Fungi</taxon>
        <taxon>Dikarya</taxon>
        <taxon>Ascomycota</taxon>
        <taxon>Pezizomycotina</taxon>
        <taxon>Dothideomycetes</taxon>
        <taxon>Dothideomycetes incertae sedis</taxon>
        <taxon>Cryomyces</taxon>
    </lineage>
</organism>
<dbReference type="EMBL" id="NAJN01001889">
    <property type="protein sequence ID" value="TKA60481.1"/>
    <property type="molecule type" value="Genomic_DNA"/>
</dbReference>
<gene>
    <name evidence="1" type="ORF">B0A49_05934</name>
</gene>
<reference evidence="1 2" key="1">
    <citation type="submission" date="2017-03" db="EMBL/GenBank/DDBJ databases">
        <title>Genomes of endolithic fungi from Antarctica.</title>
        <authorList>
            <person name="Coleine C."/>
            <person name="Masonjones S."/>
            <person name="Stajich J.E."/>
        </authorList>
    </citation>
    <scope>NUCLEOTIDE SEQUENCE [LARGE SCALE GENOMIC DNA]</scope>
    <source>
        <strain evidence="1 2">CCFEE 5187</strain>
    </source>
</reference>
<dbReference type="Gene3D" id="1.10.510.10">
    <property type="entry name" value="Transferase(Phosphotransferase) domain 1"/>
    <property type="match status" value="1"/>
</dbReference>
<evidence type="ECO:0000313" key="1">
    <source>
        <dbReference type="EMBL" id="TKA60481.1"/>
    </source>
</evidence>
<comment type="caution">
    <text evidence="1">The sequence shown here is derived from an EMBL/GenBank/DDBJ whole genome shotgun (WGS) entry which is preliminary data.</text>
</comment>
<dbReference type="Proteomes" id="UP000308768">
    <property type="component" value="Unassembled WGS sequence"/>
</dbReference>
<evidence type="ECO:0000313" key="2">
    <source>
        <dbReference type="Proteomes" id="UP000308768"/>
    </source>
</evidence>